<accession>F9WJ80</accession>
<reference evidence="1 2" key="2">
    <citation type="journal article" date="2012" name="Proc. Natl. Acad. Sci. U.S.A.">
        <title>Antigenic diversity is generated by distinct evolutionary mechanisms in African trypanosome species.</title>
        <authorList>
            <person name="Jackson A.P."/>
            <person name="Berry A."/>
            <person name="Aslett M."/>
            <person name="Allison H.C."/>
            <person name="Burton P."/>
            <person name="Vavrova-Anderson J."/>
            <person name="Brown R."/>
            <person name="Browne H."/>
            <person name="Corton N."/>
            <person name="Hauser H."/>
            <person name="Gamble J."/>
            <person name="Gilderthorp R."/>
            <person name="Marcello L."/>
            <person name="McQuillan J."/>
            <person name="Otto T.D."/>
            <person name="Quail M.A."/>
            <person name="Sanders M.J."/>
            <person name="van Tonder A."/>
            <person name="Ginger M.L."/>
            <person name="Field M.C."/>
            <person name="Barry J.D."/>
            <person name="Hertz-Fowler C."/>
            <person name="Berriman M."/>
        </authorList>
    </citation>
    <scope>NUCLEOTIDE SEQUENCE [LARGE SCALE GENOMIC DNA]</scope>
    <source>
        <strain evidence="1 2">IL3000</strain>
    </source>
</reference>
<sequence>MDGGRPSKRAGRNSKFGPPLEVFFAIFPMCVFVYETERGRLYIPRGGRRLCSSGVNAFILSFVKGKKCKSRHREILKSVTEVTPPPLQMGAFRLQAFCKGVCNTFERWGCFAAVADWEIIYTHSSVSAHTLYYRGVWERSARRVLRRVSN</sequence>
<gene>
    <name evidence="1" type="ORF">TCIL3000_0_22070</name>
</gene>
<keyword evidence="2" id="KW-1185">Reference proteome</keyword>
<organism evidence="1 2">
    <name type="scientific">Trypanosoma congolense (strain IL3000)</name>
    <dbReference type="NCBI Taxonomy" id="1068625"/>
    <lineage>
        <taxon>Eukaryota</taxon>
        <taxon>Discoba</taxon>
        <taxon>Euglenozoa</taxon>
        <taxon>Kinetoplastea</taxon>
        <taxon>Metakinetoplastina</taxon>
        <taxon>Trypanosomatida</taxon>
        <taxon>Trypanosomatidae</taxon>
        <taxon>Trypanosoma</taxon>
        <taxon>Nannomonas</taxon>
    </lineage>
</organism>
<name>F9WJ80_TRYCI</name>
<dbReference type="AlphaFoldDB" id="F9WJ80"/>
<dbReference type="Proteomes" id="UP000000702">
    <property type="component" value="Unassembled WGS sequence"/>
</dbReference>
<dbReference type="VEuPathDB" id="TriTrypDB:TcIL3000_0_22070"/>
<evidence type="ECO:0000313" key="2">
    <source>
        <dbReference type="Proteomes" id="UP000000702"/>
    </source>
</evidence>
<proteinExistence type="predicted"/>
<protein>
    <submittedName>
        <fullName evidence="1">WGS project CAEQ00000000 data, annotated contig 882</fullName>
    </submittedName>
</protein>
<reference evidence="2" key="1">
    <citation type="submission" date="2011-07" db="EMBL/GenBank/DDBJ databases">
        <title>Divergent evolution of antigenic variation in African trypanosomes.</title>
        <authorList>
            <person name="Jackson A.P."/>
            <person name="Berry A."/>
            <person name="Allison H.C."/>
            <person name="Burton P."/>
            <person name="Anderson J."/>
            <person name="Aslett M."/>
            <person name="Brown R."/>
            <person name="Corton N."/>
            <person name="Harris D."/>
            <person name="Hauser H."/>
            <person name="Gamble J."/>
            <person name="Gilderthorp R."/>
            <person name="McQuillan J."/>
            <person name="Quail M.A."/>
            <person name="Sanders M."/>
            <person name="Van Tonder A."/>
            <person name="Ginger M.L."/>
            <person name="Donelson J.E."/>
            <person name="Field M.C."/>
            <person name="Barry J.D."/>
            <person name="Berriman M."/>
            <person name="Hertz-Fowler C."/>
        </authorList>
    </citation>
    <scope>NUCLEOTIDE SEQUENCE [LARGE SCALE GENOMIC DNA]</scope>
    <source>
        <strain evidence="2">IL3000</strain>
    </source>
</reference>
<dbReference type="EMBL" id="CAEQ01002694">
    <property type="protein sequence ID" value="CCD17384.1"/>
    <property type="molecule type" value="Genomic_DNA"/>
</dbReference>
<evidence type="ECO:0000313" key="1">
    <source>
        <dbReference type="EMBL" id="CCD17384.1"/>
    </source>
</evidence>
<comment type="caution">
    <text evidence="1">The sequence shown here is derived from an EMBL/GenBank/DDBJ whole genome shotgun (WGS) entry which is preliminary data.</text>
</comment>